<evidence type="ECO:0000256" key="1">
    <source>
        <dbReference type="SAM" id="Phobius"/>
    </source>
</evidence>
<protein>
    <submittedName>
        <fullName evidence="2">Plectin b</fullName>
    </submittedName>
</protein>
<evidence type="ECO:0000313" key="2">
    <source>
        <dbReference type="EMBL" id="SBR39468.1"/>
    </source>
</evidence>
<reference evidence="2" key="2">
    <citation type="submission" date="2016-06" db="EMBL/GenBank/DDBJ databases">
        <title>The genome of a short-lived fish provides insights into sex chromosome evolution and the genetic control of aging.</title>
        <authorList>
            <person name="Reichwald K."/>
            <person name="Felder M."/>
            <person name="Petzold A."/>
            <person name="Koch P."/>
            <person name="Groth M."/>
            <person name="Platzer M."/>
        </authorList>
    </citation>
    <scope>NUCLEOTIDE SEQUENCE</scope>
    <source>
        <tissue evidence="2">Brain</tissue>
    </source>
</reference>
<dbReference type="EMBL" id="HAEF01002086">
    <property type="protein sequence ID" value="SBR39468.1"/>
    <property type="molecule type" value="Transcribed_RNA"/>
</dbReference>
<reference evidence="2" key="1">
    <citation type="submission" date="2016-05" db="EMBL/GenBank/DDBJ databases">
        <authorList>
            <person name="Lavstsen T."/>
            <person name="Jespersen J.S."/>
        </authorList>
    </citation>
    <scope>NUCLEOTIDE SEQUENCE</scope>
    <source>
        <tissue evidence="2">Brain</tissue>
    </source>
</reference>
<accession>A0A1A8L4S0</accession>
<proteinExistence type="predicted"/>
<gene>
    <name evidence="2" type="primary">PLECB</name>
</gene>
<sequence>VFQLNPKEMPGSFLLPLTDPPPVTLTPVSGHFYFRIFFFFLQFCVSLVFWHHTTKLRIVSQATMVSNNKIHPINFQTLTTTGFLSFSLFP</sequence>
<feature type="transmembrane region" description="Helical" evidence="1">
    <location>
        <begin position="32"/>
        <end position="50"/>
    </location>
</feature>
<keyword evidence="1" id="KW-0812">Transmembrane</keyword>
<keyword evidence="1" id="KW-0472">Membrane</keyword>
<organism evidence="2">
    <name type="scientific">Nothobranchius pienaari</name>
    <dbReference type="NCBI Taxonomy" id="704102"/>
    <lineage>
        <taxon>Eukaryota</taxon>
        <taxon>Metazoa</taxon>
        <taxon>Chordata</taxon>
        <taxon>Craniata</taxon>
        <taxon>Vertebrata</taxon>
        <taxon>Euteleostomi</taxon>
        <taxon>Actinopterygii</taxon>
        <taxon>Neopterygii</taxon>
        <taxon>Teleostei</taxon>
        <taxon>Neoteleostei</taxon>
        <taxon>Acanthomorphata</taxon>
        <taxon>Ovalentaria</taxon>
        <taxon>Atherinomorphae</taxon>
        <taxon>Cyprinodontiformes</taxon>
        <taxon>Nothobranchiidae</taxon>
        <taxon>Nothobranchius</taxon>
    </lineage>
</organism>
<dbReference type="AlphaFoldDB" id="A0A1A8L4S0"/>
<name>A0A1A8L4S0_9TELE</name>
<keyword evidence="1" id="KW-1133">Transmembrane helix</keyword>
<feature type="non-terminal residue" evidence="2">
    <location>
        <position position="1"/>
    </location>
</feature>
<feature type="non-terminal residue" evidence="2">
    <location>
        <position position="90"/>
    </location>
</feature>